<dbReference type="EMBL" id="LJIJ01000866">
    <property type="protein sequence ID" value="ODM94062.1"/>
    <property type="molecule type" value="Genomic_DNA"/>
</dbReference>
<keyword evidence="3" id="KW-1185">Reference proteome</keyword>
<organism evidence="2 3">
    <name type="scientific">Orchesella cincta</name>
    <name type="common">Springtail</name>
    <name type="synonym">Podura cincta</name>
    <dbReference type="NCBI Taxonomy" id="48709"/>
    <lineage>
        <taxon>Eukaryota</taxon>
        <taxon>Metazoa</taxon>
        <taxon>Ecdysozoa</taxon>
        <taxon>Arthropoda</taxon>
        <taxon>Hexapoda</taxon>
        <taxon>Collembola</taxon>
        <taxon>Entomobryomorpha</taxon>
        <taxon>Entomobryoidea</taxon>
        <taxon>Orchesellidae</taxon>
        <taxon>Orchesellinae</taxon>
        <taxon>Orchesella</taxon>
    </lineage>
</organism>
<feature type="region of interest" description="Disordered" evidence="1">
    <location>
        <begin position="67"/>
        <end position="86"/>
    </location>
</feature>
<comment type="caution">
    <text evidence="2">The sequence shown here is derived from an EMBL/GenBank/DDBJ whole genome shotgun (WGS) entry which is preliminary data.</text>
</comment>
<feature type="compositionally biased region" description="Polar residues" evidence="1">
    <location>
        <begin position="70"/>
        <end position="80"/>
    </location>
</feature>
<dbReference type="Proteomes" id="UP000094527">
    <property type="component" value="Unassembled WGS sequence"/>
</dbReference>
<feature type="non-terminal residue" evidence="2">
    <location>
        <position position="86"/>
    </location>
</feature>
<evidence type="ECO:0000256" key="1">
    <source>
        <dbReference type="SAM" id="MobiDB-lite"/>
    </source>
</evidence>
<name>A0A1D2MMB9_ORCCI</name>
<proteinExistence type="predicted"/>
<protein>
    <submittedName>
        <fullName evidence="2">Uncharacterized protein</fullName>
    </submittedName>
</protein>
<evidence type="ECO:0000313" key="3">
    <source>
        <dbReference type="Proteomes" id="UP000094527"/>
    </source>
</evidence>
<dbReference type="AlphaFoldDB" id="A0A1D2MMB9"/>
<evidence type="ECO:0000313" key="2">
    <source>
        <dbReference type="EMBL" id="ODM94062.1"/>
    </source>
</evidence>
<accession>A0A1D2MMB9</accession>
<sequence length="86" mass="9716">MARTNISRVAGLRSEVLKPECHPPMHIVDRESAENLNPYIQEALFIMVVANSSVNPLVYGIFNTKKNHHTQPSVSRTGMNESKRRT</sequence>
<gene>
    <name evidence="2" type="ORF">Ocin01_12620</name>
</gene>
<dbReference type="OrthoDB" id="6435638at2759"/>
<dbReference type="Gene3D" id="1.20.1070.10">
    <property type="entry name" value="Rhodopsin 7-helix transmembrane proteins"/>
    <property type="match status" value="1"/>
</dbReference>
<reference evidence="2 3" key="1">
    <citation type="journal article" date="2016" name="Genome Biol. Evol.">
        <title>Gene Family Evolution Reflects Adaptation to Soil Environmental Stressors in the Genome of the Collembolan Orchesella cincta.</title>
        <authorList>
            <person name="Faddeeva-Vakhrusheva A."/>
            <person name="Derks M.F."/>
            <person name="Anvar S.Y."/>
            <person name="Agamennone V."/>
            <person name="Suring W."/>
            <person name="Smit S."/>
            <person name="van Straalen N.M."/>
            <person name="Roelofs D."/>
        </authorList>
    </citation>
    <scope>NUCLEOTIDE SEQUENCE [LARGE SCALE GENOMIC DNA]</scope>
    <source>
        <tissue evidence="2">Mixed pool</tissue>
    </source>
</reference>